<dbReference type="KEGG" id="aev:EI546_16045"/>
<dbReference type="PROSITE" id="PS51257">
    <property type="entry name" value="PROKAR_LIPOPROTEIN"/>
    <property type="match status" value="1"/>
</dbReference>
<dbReference type="EMBL" id="CP034951">
    <property type="protein sequence ID" value="QAA83126.1"/>
    <property type="molecule type" value="Genomic_DNA"/>
</dbReference>
<evidence type="ECO:0000313" key="3">
    <source>
        <dbReference type="EMBL" id="QAA83126.1"/>
    </source>
</evidence>
<dbReference type="AlphaFoldDB" id="A0A410G785"/>
<feature type="domain" description="Lipocalin-like" evidence="2">
    <location>
        <begin position="29"/>
        <end position="119"/>
    </location>
</feature>
<gene>
    <name evidence="3" type="ORF">EI546_16045</name>
</gene>
<keyword evidence="1" id="KW-0732">Signal</keyword>
<proteinExistence type="predicted"/>
<dbReference type="RefSeq" id="WP_128251489.1">
    <property type="nucleotide sequence ID" value="NZ_CP034951.1"/>
</dbReference>
<keyword evidence="4" id="KW-1185">Reference proteome</keyword>
<feature type="chain" id="PRO_5019004146" description="Lipocalin-like domain-containing protein" evidence="1">
    <location>
        <begin position="19"/>
        <end position="140"/>
    </location>
</feature>
<evidence type="ECO:0000313" key="4">
    <source>
        <dbReference type="Proteomes" id="UP000285517"/>
    </source>
</evidence>
<dbReference type="OrthoDB" id="1143855at2"/>
<dbReference type="Proteomes" id="UP000285517">
    <property type="component" value="Chromosome"/>
</dbReference>
<organism evidence="3 4">
    <name type="scientific">Aequorivita ciconiae</name>
    <dbReference type="NCBI Taxonomy" id="2494375"/>
    <lineage>
        <taxon>Bacteria</taxon>
        <taxon>Pseudomonadati</taxon>
        <taxon>Bacteroidota</taxon>
        <taxon>Flavobacteriia</taxon>
        <taxon>Flavobacteriales</taxon>
        <taxon>Flavobacteriaceae</taxon>
        <taxon>Aequorivita</taxon>
    </lineage>
</organism>
<accession>A0A410G785</accession>
<sequence length="140" mass="16339">MYLKIISAFLLLFVFSCAKPDPKDQMQNLQGYWEIRSVEMPSGKNKHFDLSTIVDHIQLKGDSGIRTKVSPNLDGTFTTNGDSENFVLKIEDDSLRMYYKTPYDEWKETVIKAEDSTFTVKNRDNKIYKYVKFKKFDLGE</sequence>
<protein>
    <recommendedName>
        <fullName evidence="2">Lipocalin-like domain-containing protein</fullName>
    </recommendedName>
</protein>
<dbReference type="InterPro" id="IPR024311">
    <property type="entry name" value="Lipocalin-like"/>
</dbReference>
<reference evidence="3 4" key="1">
    <citation type="submission" date="2019-01" db="EMBL/GenBank/DDBJ databases">
        <title>Complete genome sequencing of Aequorivita sp. H23M31.</title>
        <authorList>
            <person name="Bae J.-W."/>
        </authorList>
    </citation>
    <scope>NUCLEOTIDE SEQUENCE [LARGE SCALE GENOMIC DNA]</scope>
    <source>
        <strain evidence="3 4">H23M31</strain>
    </source>
</reference>
<dbReference type="Pfam" id="PF13648">
    <property type="entry name" value="Lipocalin_4"/>
    <property type="match status" value="1"/>
</dbReference>
<feature type="signal peptide" evidence="1">
    <location>
        <begin position="1"/>
        <end position="18"/>
    </location>
</feature>
<evidence type="ECO:0000259" key="2">
    <source>
        <dbReference type="Pfam" id="PF13648"/>
    </source>
</evidence>
<evidence type="ECO:0000256" key="1">
    <source>
        <dbReference type="SAM" id="SignalP"/>
    </source>
</evidence>
<name>A0A410G785_9FLAO</name>